<protein>
    <submittedName>
        <fullName evidence="1">Uncharacterized protein</fullName>
    </submittedName>
</protein>
<reference evidence="2" key="1">
    <citation type="journal article" date="2022" name="Mol. Ecol. Resour.">
        <title>The genomes of chicory, endive, great burdock and yacon provide insights into Asteraceae palaeo-polyploidization history and plant inulin production.</title>
        <authorList>
            <person name="Fan W."/>
            <person name="Wang S."/>
            <person name="Wang H."/>
            <person name="Wang A."/>
            <person name="Jiang F."/>
            <person name="Liu H."/>
            <person name="Zhao H."/>
            <person name="Xu D."/>
            <person name="Zhang Y."/>
        </authorList>
    </citation>
    <scope>NUCLEOTIDE SEQUENCE [LARGE SCALE GENOMIC DNA]</scope>
    <source>
        <strain evidence="2">cv. Punajuju</strain>
    </source>
</reference>
<comment type="caution">
    <text evidence="1">The sequence shown here is derived from an EMBL/GenBank/DDBJ whole genome shotgun (WGS) entry which is preliminary data.</text>
</comment>
<accession>A0ACB8YWI2</accession>
<organism evidence="1 2">
    <name type="scientific">Cichorium intybus</name>
    <name type="common">Chicory</name>
    <dbReference type="NCBI Taxonomy" id="13427"/>
    <lineage>
        <taxon>Eukaryota</taxon>
        <taxon>Viridiplantae</taxon>
        <taxon>Streptophyta</taxon>
        <taxon>Embryophyta</taxon>
        <taxon>Tracheophyta</taxon>
        <taxon>Spermatophyta</taxon>
        <taxon>Magnoliopsida</taxon>
        <taxon>eudicotyledons</taxon>
        <taxon>Gunneridae</taxon>
        <taxon>Pentapetalae</taxon>
        <taxon>asterids</taxon>
        <taxon>campanulids</taxon>
        <taxon>Asterales</taxon>
        <taxon>Asteraceae</taxon>
        <taxon>Cichorioideae</taxon>
        <taxon>Cichorieae</taxon>
        <taxon>Cichoriinae</taxon>
        <taxon>Cichorium</taxon>
    </lineage>
</organism>
<proteinExistence type="predicted"/>
<dbReference type="EMBL" id="CM042017">
    <property type="protein sequence ID" value="KAI3689471.1"/>
    <property type="molecule type" value="Genomic_DNA"/>
</dbReference>
<keyword evidence="2" id="KW-1185">Reference proteome</keyword>
<evidence type="ECO:0000313" key="1">
    <source>
        <dbReference type="EMBL" id="KAI3689471.1"/>
    </source>
</evidence>
<sequence length="120" mass="14477">MYHRAIKQMKKQLEFERQIQIYMHQQQQQKIKVESTTIPEIHDLNGHSVTNYHNFHNHKINRDGRTGENFVDLKTSNGNILKFILNFPENRWQNLICRLQNLDDLQVKNMMKDVARDLFN</sequence>
<reference evidence="1 2" key="2">
    <citation type="journal article" date="2022" name="Mol. Ecol. Resour.">
        <title>The genomes of chicory, endive, great burdock and yacon provide insights into Asteraceae paleo-polyploidization history and plant inulin production.</title>
        <authorList>
            <person name="Fan W."/>
            <person name="Wang S."/>
            <person name="Wang H."/>
            <person name="Wang A."/>
            <person name="Jiang F."/>
            <person name="Liu H."/>
            <person name="Zhao H."/>
            <person name="Xu D."/>
            <person name="Zhang Y."/>
        </authorList>
    </citation>
    <scope>NUCLEOTIDE SEQUENCE [LARGE SCALE GENOMIC DNA]</scope>
    <source>
        <strain evidence="2">cv. Punajuju</strain>
        <tissue evidence="1">Leaves</tissue>
    </source>
</reference>
<name>A0ACB8YWI2_CICIN</name>
<dbReference type="Proteomes" id="UP001055811">
    <property type="component" value="Linkage Group LG09"/>
</dbReference>
<gene>
    <name evidence="1" type="ORF">L2E82_47428</name>
</gene>
<evidence type="ECO:0000313" key="2">
    <source>
        <dbReference type="Proteomes" id="UP001055811"/>
    </source>
</evidence>